<reference evidence="2 3" key="1">
    <citation type="submission" date="2019-10" db="EMBL/GenBank/DDBJ databases">
        <authorList>
            <person name="Palmer J.M."/>
        </authorList>
    </citation>
    <scope>NUCLEOTIDE SEQUENCE [LARGE SCALE GENOMIC DNA]</scope>
    <source>
        <strain evidence="2 3">TWF506</strain>
    </source>
</reference>
<keyword evidence="3" id="KW-1185">Reference proteome</keyword>
<feature type="compositionally biased region" description="Low complexity" evidence="1">
    <location>
        <begin position="119"/>
        <end position="129"/>
    </location>
</feature>
<evidence type="ECO:0000313" key="3">
    <source>
        <dbReference type="Proteomes" id="UP001307849"/>
    </source>
</evidence>
<evidence type="ECO:0000256" key="1">
    <source>
        <dbReference type="SAM" id="MobiDB-lite"/>
    </source>
</evidence>
<dbReference type="PANTHER" id="PTHR36205">
    <property type="entry name" value="CHROMOSOME 19, WHOLE GENOME SHOTGUN SEQUENCE"/>
    <property type="match status" value="1"/>
</dbReference>
<dbReference type="AlphaFoldDB" id="A0AAN8N8L6"/>
<proteinExistence type="predicted"/>
<gene>
    <name evidence="2" type="ORF">TWF506_006189</name>
</gene>
<dbReference type="Pfam" id="PF11885">
    <property type="entry name" value="DUF3405"/>
    <property type="match status" value="2"/>
</dbReference>
<evidence type="ECO:0000313" key="2">
    <source>
        <dbReference type="EMBL" id="KAK6516280.1"/>
    </source>
</evidence>
<dbReference type="PANTHER" id="PTHR36205:SF2">
    <property type="entry name" value="MAJOR FACILITATOR SUPERFAMILY TRANSPORTER"/>
    <property type="match status" value="1"/>
</dbReference>
<name>A0AAN8N8L6_9PEZI</name>
<dbReference type="EMBL" id="JAVHJM010000003">
    <property type="protein sequence ID" value="KAK6516280.1"/>
    <property type="molecule type" value="Genomic_DNA"/>
</dbReference>
<sequence>MPSPRLILATGFVLVTITTLWFGFSATKLSQNGIIPSIQKECPPMIQVAESTCHVTYTATLFHTSTILATAQAPALPSTPPTKASNQPGEDAEGSPKENKDSVDSEKIPSKPPQDPASLTTPAPKPKLTPSDDEDFSLNEVLTKYNCFPAAADEVRKIALDSVPSVKFNVVRGDNVVLGRRSRSPGQSFKTWFSVGRKPSAGCWTYEDRFGQYARPLPRFSKTLGVVNGCNEDWKRALVVHIAKGQSWNQHFLHHLNALVAEAGWVAEFHVYLLVYVDGDKAAQKDYVDHAIPEGLRPLAITFNSDDLKTYLGKDVPFDKYENNMHVAVQRFMRDYSKYEFVYFVNAHTRLMGRWDTLLKSVDEEYAFHRELTNNGTGMPEHPDLVTFDVTREPEEKWDALEPACLQFFKGDENEKAKVRRSLSAVGGYSRRMVEALAAVNMQKINCHSEYFAPTVAAHKDLTTFFYQHPLYTAEEAAASNSITAKVATNDAITVQQEKVAFDLSYSGDAKDAQAFWEEWAANKDICRPEALLHPIAGQH</sequence>
<feature type="region of interest" description="Disordered" evidence="1">
    <location>
        <begin position="74"/>
        <end position="135"/>
    </location>
</feature>
<dbReference type="Proteomes" id="UP001307849">
    <property type="component" value="Unassembled WGS sequence"/>
</dbReference>
<organism evidence="2 3">
    <name type="scientific">Arthrobotrys conoides</name>
    <dbReference type="NCBI Taxonomy" id="74498"/>
    <lineage>
        <taxon>Eukaryota</taxon>
        <taxon>Fungi</taxon>
        <taxon>Dikarya</taxon>
        <taxon>Ascomycota</taxon>
        <taxon>Pezizomycotina</taxon>
        <taxon>Orbiliomycetes</taxon>
        <taxon>Orbiliales</taxon>
        <taxon>Orbiliaceae</taxon>
        <taxon>Arthrobotrys</taxon>
    </lineage>
</organism>
<protein>
    <submittedName>
        <fullName evidence="2">Uncharacterized protein</fullName>
    </submittedName>
</protein>
<feature type="compositionally biased region" description="Basic and acidic residues" evidence="1">
    <location>
        <begin position="94"/>
        <end position="109"/>
    </location>
</feature>
<dbReference type="InterPro" id="IPR021822">
    <property type="entry name" value="DUF3405"/>
</dbReference>
<comment type="caution">
    <text evidence="2">The sequence shown here is derived from an EMBL/GenBank/DDBJ whole genome shotgun (WGS) entry which is preliminary data.</text>
</comment>
<accession>A0AAN8N8L6</accession>